<dbReference type="NCBIfam" id="TIGR03696">
    <property type="entry name" value="Rhs_assc_core"/>
    <property type="match status" value="1"/>
</dbReference>
<sequence length="259" mass="29546">MKLANDARPVIYTAYGFSKQHAPWVSFNGQRYDFMTGCYPLGNGHRNFSPLLMRFLSPDALSPFAQGGRNAYGYCLGDPINGDDPTGRMPRFAKVFGEVFFGRLSNAQRQEQTKFWSNQRLREEKRQAAVNFSEFERLLELEDPKSKRLRKIAYLKALPDNLFERSKARLTLVRETISLLETAEFIASGTMLSQPIPEGILPSDVERLNHYLQAAWKSQEPGTSERARISLVALQMAYGRLAGETNKLLNKNLQYLRRA</sequence>
<dbReference type="Gene3D" id="2.180.10.10">
    <property type="entry name" value="RHS repeat-associated core"/>
    <property type="match status" value="1"/>
</dbReference>
<organism evidence="1 2">
    <name type="scientific">Pseudomonas capeferrum</name>
    <dbReference type="NCBI Taxonomy" id="1495066"/>
    <lineage>
        <taxon>Bacteria</taxon>
        <taxon>Pseudomonadati</taxon>
        <taxon>Pseudomonadota</taxon>
        <taxon>Gammaproteobacteria</taxon>
        <taxon>Pseudomonadales</taxon>
        <taxon>Pseudomonadaceae</taxon>
        <taxon>Pseudomonas</taxon>
    </lineage>
</organism>
<gene>
    <name evidence="1" type="ORF">PMC74_19770</name>
</gene>
<dbReference type="Proteomes" id="UP001214301">
    <property type="component" value="Chromosome"/>
</dbReference>
<protein>
    <submittedName>
        <fullName evidence="1">RHS repeat-associated core domain-containing protein</fullName>
    </submittedName>
</protein>
<dbReference type="RefSeq" id="WP_084213380.1">
    <property type="nucleotide sequence ID" value="NZ_CAXAPI010000008.1"/>
</dbReference>
<evidence type="ECO:0000313" key="2">
    <source>
        <dbReference type="Proteomes" id="UP001214301"/>
    </source>
</evidence>
<evidence type="ECO:0000313" key="1">
    <source>
        <dbReference type="EMBL" id="WCH98995.1"/>
    </source>
</evidence>
<keyword evidence="2" id="KW-1185">Reference proteome</keyword>
<reference evidence="1 2" key="1">
    <citation type="journal article" date="2020" name="Front. Microbiol.">
        <title>Toward Biorecycling: Isolation of a Soil Bacterium That Grows on a Polyurethane Oligomer and Monomer.</title>
        <authorList>
            <person name="Espinosa M.J.C."/>
            <person name="Blanco A.C."/>
            <person name="Schmidgall T."/>
            <person name="Atanasoff-Kardjalieff A.K."/>
            <person name="Kappelmeyer U."/>
            <person name="Tischler D."/>
            <person name="Pieper D.H."/>
            <person name="Heipieper H.J."/>
            <person name="Eberlein C."/>
        </authorList>
    </citation>
    <scope>NUCLEOTIDE SEQUENCE [LARGE SCALE GENOMIC DNA]</scope>
    <source>
        <strain evidence="1 2">TDA1</strain>
    </source>
</reference>
<dbReference type="SUPFAM" id="SSF56399">
    <property type="entry name" value="ADP-ribosylation"/>
    <property type="match status" value="1"/>
</dbReference>
<accession>A0ABY7R646</accession>
<dbReference type="EMBL" id="CP116669">
    <property type="protein sequence ID" value="WCH98995.1"/>
    <property type="molecule type" value="Genomic_DNA"/>
</dbReference>
<proteinExistence type="predicted"/>
<name>A0ABY7R646_9PSED</name>
<dbReference type="InterPro" id="IPR022385">
    <property type="entry name" value="Rhs_assc_core"/>
</dbReference>